<dbReference type="Gene3D" id="3.10.180.10">
    <property type="entry name" value="2,3-Dihydroxybiphenyl 1,2-Dioxygenase, domain 1"/>
    <property type="match status" value="2"/>
</dbReference>
<dbReference type="EMBL" id="CP000750">
    <property type="protein sequence ID" value="ABS02528.1"/>
    <property type="molecule type" value="Genomic_DNA"/>
</dbReference>
<evidence type="ECO:0000259" key="1">
    <source>
        <dbReference type="Pfam" id="PF18029"/>
    </source>
</evidence>
<dbReference type="Proteomes" id="UP000001116">
    <property type="component" value="Chromosome"/>
</dbReference>
<feature type="domain" description="Glyoxalase-like" evidence="1">
    <location>
        <begin position="140"/>
        <end position="248"/>
    </location>
</feature>
<dbReference type="AlphaFoldDB" id="A6W6T9"/>
<dbReference type="SUPFAM" id="SSF54593">
    <property type="entry name" value="Glyoxalase/Bleomycin resistance protein/Dihydroxybiphenyl dioxygenase"/>
    <property type="match status" value="2"/>
</dbReference>
<gene>
    <name evidence="2" type="ordered locus">Krad_1040</name>
</gene>
<dbReference type="InterPro" id="IPR029068">
    <property type="entry name" value="Glyas_Bleomycin-R_OHBP_Dase"/>
</dbReference>
<feature type="domain" description="Glyoxalase-like" evidence="1">
    <location>
        <begin position="17"/>
        <end position="125"/>
    </location>
</feature>
<sequence>MAPAGSVGAVDSRLVNLVVDAADPAGLARWWREALGWRAGYADDHESDVVPPEGEPGLDLVFVPVCDPKLVPNRIHLDLDSSSPAEQRETVAFLLDLGATRADVGQGEVPWVVLADPEGNEFCVLDPRPEYEGTGAIAAVVHQARDPWAMAGFWGPVSGWRTARSGAGVVALRDGSTGPFLEFVASSTPHTVKNRWHPDVRATRSGRGRERVITEALAAGARPADVGQGAGVPWTVLADPEGNEFCVLSGAVD</sequence>
<dbReference type="STRING" id="266940.Krad_1040"/>
<dbReference type="eggNOG" id="COG0346">
    <property type="taxonomic scope" value="Bacteria"/>
</dbReference>
<dbReference type="PANTHER" id="PTHR35908:SF1">
    <property type="entry name" value="CONSERVED PROTEIN"/>
    <property type="match status" value="1"/>
</dbReference>
<evidence type="ECO:0000313" key="3">
    <source>
        <dbReference type="Proteomes" id="UP000001116"/>
    </source>
</evidence>
<organism evidence="2 3">
    <name type="scientific">Kineococcus radiotolerans (strain ATCC BAA-149 / DSM 14245 / SRS30216)</name>
    <dbReference type="NCBI Taxonomy" id="266940"/>
    <lineage>
        <taxon>Bacteria</taxon>
        <taxon>Bacillati</taxon>
        <taxon>Actinomycetota</taxon>
        <taxon>Actinomycetes</taxon>
        <taxon>Kineosporiales</taxon>
        <taxon>Kineosporiaceae</taxon>
        <taxon>Kineococcus</taxon>
    </lineage>
</organism>
<keyword evidence="3" id="KW-1185">Reference proteome</keyword>
<accession>A6W6T9</accession>
<proteinExistence type="predicted"/>
<dbReference type="PANTHER" id="PTHR35908">
    <property type="entry name" value="HYPOTHETICAL FUSION PROTEIN"/>
    <property type="match status" value="1"/>
</dbReference>
<dbReference type="HOGENOM" id="CLU_092691_1_0_11"/>
<dbReference type="Pfam" id="PF18029">
    <property type="entry name" value="Glyoxalase_6"/>
    <property type="match status" value="2"/>
</dbReference>
<dbReference type="InterPro" id="IPR041581">
    <property type="entry name" value="Glyoxalase_6"/>
</dbReference>
<evidence type="ECO:0000313" key="2">
    <source>
        <dbReference type="EMBL" id="ABS02528.1"/>
    </source>
</evidence>
<dbReference type="KEGG" id="kra:Krad_1040"/>
<dbReference type="CDD" id="cd06587">
    <property type="entry name" value="VOC"/>
    <property type="match status" value="1"/>
</dbReference>
<protein>
    <recommendedName>
        <fullName evidence="1">Glyoxalase-like domain-containing protein</fullName>
    </recommendedName>
</protein>
<reference evidence="3" key="1">
    <citation type="journal article" date="2008" name="PLoS ONE">
        <title>Survival in nuclear waste, extreme resistance, and potential applications gleaned from the genome sequence of Kineococcus radiotolerans SRS30216.</title>
        <authorList>
            <person name="Bagwell C.E."/>
            <person name="Bhat S."/>
            <person name="Hawkins G.M."/>
            <person name="Smith B.W."/>
            <person name="Biswas T."/>
            <person name="Hoover T.R."/>
            <person name="Saunders E."/>
            <person name="Han C.S."/>
            <person name="Tsodikov O.V."/>
            <person name="Shimkets L.J."/>
        </authorList>
    </citation>
    <scope>NUCLEOTIDE SEQUENCE [LARGE SCALE GENOMIC DNA]</scope>
    <source>
        <strain evidence="3">ATCC BAA-149 / DSM 14245 / SRS30216</strain>
    </source>
</reference>
<name>A6W6T9_KINRD</name>